<evidence type="ECO:0000256" key="8">
    <source>
        <dbReference type="ARBA" id="ARBA00023242"/>
    </source>
</evidence>
<dbReference type="Pfam" id="PF02376">
    <property type="entry name" value="CUT"/>
    <property type="match status" value="1"/>
</dbReference>
<dbReference type="GO" id="GO:0005634">
    <property type="term" value="C:nucleus"/>
    <property type="evidence" value="ECO:0007669"/>
    <property type="project" value="UniProtKB-SubCell"/>
</dbReference>
<evidence type="ECO:0000256" key="4">
    <source>
        <dbReference type="ARBA" id="ARBA00023054"/>
    </source>
</evidence>
<evidence type="ECO:0000313" key="12">
    <source>
        <dbReference type="Proteomes" id="UP000887563"/>
    </source>
</evidence>
<dbReference type="Gene3D" id="1.10.260.40">
    <property type="entry name" value="lambda repressor-like DNA-binding domains"/>
    <property type="match status" value="2"/>
</dbReference>
<feature type="compositionally biased region" description="Polar residues" evidence="10">
    <location>
        <begin position="1"/>
        <end position="14"/>
    </location>
</feature>
<keyword evidence="6" id="KW-0371">Homeobox</keyword>
<feature type="region of interest" description="Disordered" evidence="10">
    <location>
        <begin position="364"/>
        <end position="418"/>
    </location>
</feature>
<feature type="compositionally biased region" description="Low complexity" evidence="10">
    <location>
        <begin position="370"/>
        <end position="382"/>
    </location>
</feature>
<evidence type="ECO:0000256" key="3">
    <source>
        <dbReference type="ARBA" id="ARBA00023015"/>
    </source>
</evidence>
<feature type="compositionally biased region" description="Polar residues" evidence="10">
    <location>
        <begin position="383"/>
        <end position="393"/>
    </location>
</feature>
<evidence type="ECO:0000256" key="2">
    <source>
        <dbReference type="ARBA" id="ARBA00022737"/>
    </source>
</evidence>
<feature type="coiled-coil region" evidence="9">
    <location>
        <begin position="72"/>
        <end position="138"/>
    </location>
</feature>
<keyword evidence="5" id="KW-0238">DNA-binding</keyword>
<dbReference type="PROSITE" id="PS51042">
    <property type="entry name" value="CUT"/>
    <property type="match status" value="2"/>
</dbReference>
<keyword evidence="7" id="KW-0804">Transcription</keyword>
<evidence type="ECO:0000256" key="10">
    <source>
        <dbReference type="SAM" id="MobiDB-lite"/>
    </source>
</evidence>
<accession>A0A914KNA2</accession>
<protein>
    <submittedName>
        <fullName evidence="13">CUT domain-containing protein</fullName>
    </submittedName>
</protein>
<proteinExistence type="predicted"/>
<feature type="region of interest" description="Disordered" evidence="10">
    <location>
        <begin position="499"/>
        <end position="536"/>
    </location>
</feature>
<feature type="compositionally biased region" description="Basic and acidic residues" evidence="10">
    <location>
        <begin position="820"/>
        <end position="829"/>
    </location>
</feature>
<dbReference type="WBParaSite" id="Minc3s00057g02975">
    <property type="protein sequence ID" value="Minc3s00057g02975"/>
    <property type="gene ID" value="Minc3s00057g02975"/>
</dbReference>
<dbReference type="SUPFAM" id="SSF47413">
    <property type="entry name" value="lambda repressor-like DNA-binding domains"/>
    <property type="match status" value="1"/>
</dbReference>
<feature type="compositionally biased region" description="Acidic residues" evidence="10">
    <location>
        <begin position="319"/>
        <end position="329"/>
    </location>
</feature>
<dbReference type="PANTHER" id="PTHR14043">
    <property type="entry name" value="CCAAT DISPLACEMENT PROTEIN-RELATED"/>
    <property type="match status" value="1"/>
</dbReference>
<keyword evidence="12" id="KW-1185">Reference proteome</keyword>
<dbReference type="InterPro" id="IPR003350">
    <property type="entry name" value="CUT_dom"/>
</dbReference>
<name>A0A914KNA2_MELIC</name>
<dbReference type="AlphaFoldDB" id="A0A914KNA2"/>
<evidence type="ECO:0000256" key="7">
    <source>
        <dbReference type="ARBA" id="ARBA00023163"/>
    </source>
</evidence>
<keyword evidence="4 9" id="KW-0175">Coiled coil</keyword>
<feature type="compositionally biased region" description="Polar residues" evidence="10">
    <location>
        <begin position="406"/>
        <end position="418"/>
    </location>
</feature>
<dbReference type="GO" id="GO:0000981">
    <property type="term" value="F:DNA-binding transcription factor activity, RNA polymerase II-specific"/>
    <property type="evidence" value="ECO:0007669"/>
    <property type="project" value="TreeGrafter"/>
</dbReference>
<feature type="region of interest" description="Disordered" evidence="10">
    <location>
        <begin position="164"/>
        <end position="183"/>
    </location>
</feature>
<keyword evidence="2" id="KW-0677">Repeat</keyword>
<evidence type="ECO:0000256" key="6">
    <source>
        <dbReference type="ARBA" id="ARBA00023155"/>
    </source>
</evidence>
<organism evidence="12 13">
    <name type="scientific">Meloidogyne incognita</name>
    <name type="common">Southern root-knot nematode worm</name>
    <name type="synonym">Oxyuris incognita</name>
    <dbReference type="NCBI Taxonomy" id="6306"/>
    <lineage>
        <taxon>Eukaryota</taxon>
        <taxon>Metazoa</taxon>
        <taxon>Ecdysozoa</taxon>
        <taxon>Nematoda</taxon>
        <taxon>Chromadorea</taxon>
        <taxon>Rhabditida</taxon>
        <taxon>Tylenchina</taxon>
        <taxon>Tylenchomorpha</taxon>
        <taxon>Tylenchoidea</taxon>
        <taxon>Meloidogynidae</taxon>
        <taxon>Meloidogyninae</taxon>
        <taxon>Meloidogyne</taxon>
        <taxon>Meloidogyne incognita group</taxon>
    </lineage>
</organism>
<dbReference type="PANTHER" id="PTHR14043:SF2">
    <property type="entry name" value="HOMEOBOX PROTEIN CUT"/>
    <property type="match status" value="1"/>
</dbReference>
<reference evidence="13" key="1">
    <citation type="submission" date="2022-11" db="UniProtKB">
        <authorList>
            <consortium name="WormBaseParasite"/>
        </authorList>
    </citation>
    <scope>IDENTIFICATION</scope>
</reference>
<dbReference type="GO" id="GO:0000977">
    <property type="term" value="F:RNA polymerase II transcription regulatory region sequence-specific DNA binding"/>
    <property type="evidence" value="ECO:0007669"/>
    <property type="project" value="TreeGrafter"/>
</dbReference>
<feature type="compositionally biased region" description="Polar residues" evidence="10">
    <location>
        <begin position="499"/>
        <end position="531"/>
    </location>
</feature>
<feature type="region of interest" description="Disordered" evidence="10">
    <location>
        <begin position="1"/>
        <end position="43"/>
    </location>
</feature>
<dbReference type="InterPro" id="IPR010982">
    <property type="entry name" value="Lambda_DNA-bd_dom_sf"/>
</dbReference>
<feature type="region of interest" description="Disordered" evidence="10">
    <location>
        <begin position="791"/>
        <end position="843"/>
    </location>
</feature>
<keyword evidence="8" id="KW-0539">Nucleus</keyword>
<feature type="region of interest" description="Disordered" evidence="10">
    <location>
        <begin position="319"/>
        <end position="341"/>
    </location>
</feature>
<dbReference type="SMART" id="SM01109">
    <property type="entry name" value="CUT"/>
    <property type="match status" value="1"/>
</dbReference>
<comment type="subcellular location">
    <subcellularLocation>
        <location evidence="1">Nucleus</location>
    </subcellularLocation>
</comment>
<evidence type="ECO:0000313" key="13">
    <source>
        <dbReference type="WBParaSite" id="Minc3s00057g02975"/>
    </source>
</evidence>
<sequence length="908" mass="101511">MVKTSEPSTTTLLDNNGDPRSHQASDDDASNANDFNKKSQNGGNTSLFDLLGSSINSTTNTSTSTSSGHLTVEKYILQLQQKDERIRTLKDENKRLRSTLLSKTSEFQIRVDELVTELERQAEIVKKLQNELAICRRNAANNTYNESASRDPVSKKLSASGSFISHNPSFVSPKSTNTSPYKNIRTNDLQTDDILAKLQSFNERNGVVDVQKQQQQIILGTKKKKSHLKSPPIIQKQQSFEAPSIFQNVDHNIEETENQQQQQQNLIPIEQLCKMISENPATLLPAAALIFGSASITTTTQQPEFSGEEGGGTFCLKEENEEDKVEEEQNTNFEGQDEQQQTQDAAEAAANLISFLMESTNNSNNLAVDPTPSSSFASTSTFHNDSSIPQQNFSSHRRSKSRRNSTISALTETPSQRQLQQSLDFEEVMQRVIGEAMNGGVIDNNNKTLINETHPNEKQNIENIFKNNKQKLTATSSLNISSPLTTTPNKHNFLTPTLNSSKKSINPSNHLSKNNVGAKSNGNTPHTSTVKPFTPEEQKLANEIESRIDANILKIENCHLNTTELALQCTRVMREYGIGQRLFARTVMCKVSQSQGSLSELLSKPRPWNKLTDKGRDSFRRIYGWISDDIVIDLLCQLNHRKGACPDKVIHPDPQTFIASPESNLDGETTTAIFEPPTLVDKKVSLRQFTPIQPPNNSILRDIKTEIMPLSPDYLQYKNNTKNLKMEAVNEGIERGGGERGGGGRWRHDDIPKEKIIGILEAEKAKILEQESNNYLNRELGLSLIKNGDLSTTTTTNTLRRGKSVGVDNEYSVSNKTRRPKDTLSDHQQRPSKSLSPSRNFFDPPFAPTQVQIDKYSSFQLDIEDIARRMREFMSKNAISQSQIGDNVVGLSQASLYIFSKQPRLNIR</sequence>
<evidence type="ECO:0000256" key="5">
    <source>
        <dbReference type="ARBA" id="ARBA00023125"/>
    </source>
</evidence>
<evidence type="ECO:0000256" key="9">
    <source>
        <dbReference type="SAM" id="Coils"/>
    </source>
</evidence>
<evidence type="ECO:0000259" key="11">
    <source>
        <dbReference type="PROSITE" id="PS51042"/>
    </source>
</evidence>
<dbReference type="Proteomes" id="UP000887563">
    <property type="component" value="Unplaced"/>
</dbReference>
<evidence type="ECO:0000256" key="1">
    <source>
        <dbReference type="ARBA" id="ARBA00004123"/>
    </source>
</evidence>
<feature type="domain" description="CUT" evidence="11">
    <location>
        <begin position="852"/>
        <end position="908"/>
    </location>
</feature>
<feature type="domain" description="CUT" evidence="11">
    <location>
        <begin position="551"/>
        <end position="641"/>
    </location>
</feature>
<keyword evidence="3" id="KW-0805">Transcription regulation</keyword>